<reference evidence="2" key="1">
    <citation type="submission" date="2020-05" db="EMBL/GenBank/DDBJ databases">
        <authorList>
            <person name="Chiriac C."/>
            <person name="Salcher M."/>
            <person name="Ghai R."/>
            <person name="Kavagutti S V."/>
        </authorList>
    </citation>
    <scope>NUCLEOTIDE SEQUENCE</scope>
</reference>
<dbReference type="Pfam" id="PF03816">
    <property type="entry name" value="LytR_cpsA_psr"/>
    <property type="match status" value="1"/>
</dbReference>
<name>A0A6J6PX23_9ZZZZ</name>
<gene>
    <name evidence="2" type="ORF">UFOPK2399_01387</name>
</gene>
<protein>
    <submittedName>
        <fullName evidence="2">Unannotated protein</fullName>
    </submittedName>
</protein>
<organism evidence="2">
    <name type="scientific">freshwater metagenome</name>
    <dbReference type="NCBI Taxonomy" id="449393"/>
    <lineage>
        <taxon>unclassified sequences</taxon>
        <taxon>metagenomes</taxon>
        <taxon>ecological metagenomes</taxon>
    </lineage>
</organism>
<dbReference type="Gene3D" id="3.40.630.190">
    <property type="entry name" value="LCP protein"/>
    <property type="match status" value="1"/>
</dbReference>
<feature type="domain" description="Cell envelope-related transcriptional attenuator" evidence="1">
    <location>
        <begin position="86"/>
        <end position="247"/>
    </location>
</feature>
<dbReference type="InterPro" id="IPR004474">
    <property type="entry name" value="LytR_CpsA_psr"/>
</dbReference>
<evidence type="ECO:0000259" key="1">
    <source>
        <dbReference type="Pfam" id="PF03816"/>
    </source>
</evidence>
<dbReference type="PANTHER" id="PTHR33392">
    <property type="entry name" value="POLYISOPRENYL-TEICHOIC ACID--PEPTIDOGLYCAN TEICHOIC ACID TRANSFERASE TAGU"/>
    <property type="match status" value="1"/>
</dbReference>
<sequence>MKILRRLGWRRSLLLALGLFGVLLALWAISSWNAVSGGMDKANKRLPSAARRQLAPQDGLLFSKPTTILLLGTDSAPIKARSGDRHSDSIELLRTDPSHHRLAYLTIPRDLYVHVPGLGNTKINAAYQAGGPALALATVHQFTGLPINHVIIVDFSSFKELIDSLGGVTINVPSPILSNRFDCPFKTAAACSAWPGWRFHKGRQTMDGKRALVYSRIRENLLNPRETDMARAGRQQAVLQATMANMTSFSTMLGLPWDGGSLVKPLTTDLSTTDVLQLGWVKFRSSTSSTLYCRLGGDTASTSSGSAIIPSEDNRNILSMWTGASAPQRPTTTYGPGCAVGHTIAP</sequence>
<dbReference type="PANTHER" id="PTHR33392:SF6">
    <property type="entry name" value="POLYISOPRENYL-TEICHOIC ACID--PEPTIDOGLYCAN TEICHOIC ACID TRANSFERASE TAGU"/>
    <property type="match status" value="1"/>
</dbReference>
<proteinExistence type="predicted"/>
<accession>A0A6J6PX23</accession>
<dbReference type="NCBIfam" id="TIGR00350">
    <property type="entry name" value="lytR_cpsA_psr"/>
    <property type="match status" value="1"/>
</dbReference>
<dbReference type="InterPro" id="IPR050922">
    <property type="entry name" value="LytR/CpsA/Psr_CW_biosynth"/>
</dbReference>
<dbReference type="AlphaFoldDB" id="A0A6J6PX23"/>
<dbReference type="EMBL" id="CAEZXP010000004">
    <property type="protein sequence ID" value="CAB4701385.1"/>
    <property type="molecule type" value="Genomic_DNA"/>
</dbReference>
<evidence type="ECO:0000313" key="2">
    <source>
        <dbReference type="EMBL" id="CAB4701385.1"/>
    </source>
</evidence>